<dbReference type="SUPFAM" id="SSF53167">
    <property type="entry name" value="Purine and uridine phosphorylases"/>
    <property type="match status" value="1"/>
</dbReference>
<dbReference type="EMBL" id="QJKD01000003">
    <property type="protein sequence ID" value="PXX55266.1"/>
    <property type="molecule type" value="Genomic_DNA"/>
</dbReference>
<protein>
    <recommendedName>
        <fullName evidence="2">Uridine phosphorylase</fullName>
        <ecNumber evidence="1">2.4.2.3</ecNumber>
    </recommendedName>
</protein>
<dbReference type="AlphaFoldDB" id="A0A2V3YBQ6"/>
<dbReference type="GeneID" id="86060824"/>
<evidence type="ECO:0000256" key="1">
    <source>
        <dbReference type="ARBA" id="ARBA00011888"/>
    </source>
</evidence>
<dbReference type="EC" id="2.4.2.3" evidence="1"/>
<dbReference type="Gene3D" id="3.40.50.1580">
    <property type="entry name" value="Nucleoside phosphorylase domain"/>
    <property type="match status" value="1"/>
</dbReference>
<dbReference type="RefSeq" id="WP_110322346.1">
    <property type="nucleotide sequence ID" value="NZ_QJKD01000003.1"/>
</dbReference>
<sequence>MKTVFYSNRTMDRAILNPTDTVKPVENFPEVCISTFSKRIIDKVSTQSNAEVITNLITANGENPVYKITYGGKEFAFYLSLVGAPASVSCFEEVIASGAKKFVFFGCCGVLDDDTVQHNLIVPTGAVRDEGTSYHYLAPSEEIAPDQEITKHLTESLKRCGCPYTTGKIWTTDGIYRETLNTITERKEAGCIAVDMEYSALLAAAKYRHIPFVQFFYSADSLDHGEWEQRDLTDYGVDNAEKYFMLALECGLALYRDCDMVK</sequence>
<organism evidence="5 6">
    <name type="scientific">Hungatella effluvii</name>
    <dbReference type="NCBI Taxonomy" id="1096246"/>
    <lineage>
        <taxon>Bacteria</taxon>
        <taxon>Bacillati</taxon>
        <taxon>Bacillota</taxon>
        <taxon>Clostridia</taxon>
        <taxon>Lachnospirales</taxon>
        <taxon>Lachnospiraceae</taxon>
        <taxon>Hungatella</taxon>
    </lineage>
</organism>
<dbReference type="GO" id="GO:0006152">
    <property type="term" value="P:purine nucleoside catabolic process"/>
    <property type="evidence" value="ECO:0007669"/>
    <property type="project" value="TreeGrafter"/>
</dbReference>
<dbReference type="GO" id="GO:0005829">
    <property type="term" value="C:cytosol"/>
    <property type="evidence" value="ECO:0007669"/>
    <property type="project" value="TreeGrafter"/>
</dbReference>
<dbReference type="GO" id="GO:0004850">
    <property type="term" value="F:uridine phosphorylase activity"/>
    <property type="evidence" value="ECO:0007669"/>
    <property type="project" value="UniProtKB-EC"/>
</dbReference>
<feature type="domain" description="Nucleoside phosphorylase" evidence="4">
    <location>
        <begin position="55"/>
        <end position="241"/>
    </location>
</feature>
<dbReference type="Proteomes" id="UP000248057">
    <property type="component" value="Unassembled WGS sequence"/>
</dbReference>
<name>A0A2V3YBQ6_9FIRM</name>
<keyword evidence="6" id="KW-1185">Reference proteome</keyword>
<evidence type="ECO:0000313" key="5">
    <source>
        <dbReference type="EMBL" id="PXX55266.1"/>
    </source>
</evidence>
<evidence type="ECO:0000256" key="2">
    <source>
        <dbReference type="ARBA" id="ARBA00021980"/>
    </source>
</evidence>
<evidence type="ECO:0000259" key="4">
    <source>
        <dbReference type="Pfam" id="PF01048"/>
    </source>
</evidence>
<reference evidence="5 6" key="1">
    <citation type="submission" date="2018-05" db="EMBL/GenBank/DDBJ databases">
        <title>Genomic Encyclopedia of Type Strains, Phase IV (KMG-IV): sequencing the most valuable type-strain genomes for metagenomic binning, comparative biology and taxonomic classification.</title>
        <authorList>
            <person name="Goeker M."/>
        </authorList>
    </citation>
    <scope>NUCLEOTIDE SEQUENCE [LARGE SCALE GENOMIC DNA]</scope>
    <source>
        <strain evidence="5 6">DSM 24995</strain>
    </source>
</reference>
<accession>A0A2V3YBQ6</accession>
<comment type="caution">
    <text evidence="5">The sequence shown here is derived from an EMBL/GenBank/DDBJ whole genome shotgun (WGS) entry which is preliminary data.</text>
</comment>
<evidence type="ECO:0000313" key="6">
    <source>
        <dbReference type="Proteomes" id="UP000248057"/>
    </source>
</evidence>
<dbReference type="GO" id="GO:0004731">
    <property type="term" value="F:purine-nucleoside phosphorylase activity"/>
    <property type="evidence" value="ECO:0007669"/>
    <property type="project" value="TreeGrafter"/>
</dbReference>
<dbReference type="Pfam" id="PF01048">
    <property type="entry name" value="PNP_UDP_1"/>
    <property type="match status" value="1"/>
</dbReference>
<dbReference type="InterPro" id="IPR035994">
    <property type="entry name" value="Nucleoside_phosphorylase_sf"/>
</dbReference>
<dbReference type="CDD" id="cd09007">
    <property type="entry name" value="NP-I_spr0068"/>
    <property type="match status" value="1"/>
</dbReference>
<dbReference type="InterPro" id="IPR000845">
    <property type="entry name" value="Nucleoside_phosphorylase_d"/>
</dbReference>
<proteinExistence type="predicted"/>
<gene>
    <name evidence="5" type="ORF">DFR60_103323</name>
</gene>
<evidence type="ECO:0000256" key="3">
    <source>
        <dbReference type="ARBA" id="ARBA00048447"/>
    </source>
</evidence>
<comment type="catalytic activity">
    <reaction evidence="3">
        <text>uridine + phosphate = alpha-D-ribose 1-phosphate + uracil</text>
        <dbReference type="Rhea" id="RHEA:24388"/>
        <dbReference type="ChEBI" id="CHEBI:16704"/>
        <dbReference type="ChEBI" id="CHEBI:17568"/>
        <dbReference type="ChEBI" id="CHEBI:43474"/>
        <dbReference type="ChEBI" id="CHEBI:57720"/>
        <dbReference type="EC" id="2.4.2.3"/>
    </reaction>
</comment>
<dbReference type="PANTHER" id="PTHR43691">
    <property type="entry name" value="URIDINE PHOSPHORYLASE"/>
    <property type="match status" value="1"/>
</dbReference>
<dbReference type="PANTHER" id="PTHR43691:SF11">
    <property type="entry name" value="FI09636P-RELATED"/>
    <property type="match status" value="1"/>
</dbReference>